<dbReference type="GO" id="GO:0015288">
    <property type="term" value="F:porin activity"/>
    <property type="evidence" value="ECO:0007669"/>
    <property type="project" value="UniProtKB-KW"/>
</dbReference>
<keyword evidence="10" id="KW-0472">Membrane</keyword>
<dbReference type="FunCoup" id="A0A6P7GGL5">
    <property type="interactions" value="1986"/>
</dbReference>
<dbReference type="GO" id="GO:0046930">
    <property type="term" value="C:pore complex"/>
    <property type="evidence" value="ECO:0007669"/>
    <property type="project" value="UniProtKB-KW"/>
</dbReference>
<evidence type="ECO:0000256" key="6">
    <source>
        <dbReference type="ARBA" id="ARBA00022787"/>
    </source>
</evidence>
<feature type="region of interest" description="Disordered" evidence="11">
    <location>
        <begin position="1"/>
        <end position="43"/>
    </location>
</feature>
<dbReference type="GO" id="GO:0030150">
    <property type="term" value="P:protein import into mitochondrial matrix"/>
    <property type="evidence" value="ECO:0007669"/>
    <property type="project" value="InterPro"/>
</dbReference>
<dbReference type="Pfam" id="PF01459">
    <property type="entry name" value="Porin_3"/>
    <property type="match status" value="1"/>
</dbReference>
<keyword evidence="6" id="KW-1000">Mitochondrion outer membrane</keyword>
<evidence type="ECO:0000256" key="7">
    <source>
        <dbReference type="ARBA" id="ARBA00022927"/>
    </source>
</evidence>
<evidence type="ECO:0000256" key="8">
    <source>
        <dbReference type="ARBA" id="ARBA00023114"/>
    </source>
</evidence>
<dbReference type="EnsemblMetazoa" id="XM_050641872.1">
    <property type="protein sequence ID" value="XP_050497829.1"/>
    <property type="gene ID" value="LOC126878993"/>
</dbReference>
<dbReference type="CDD" id="cd07305">
    <property type="entry name" value="Porin3_Tom40"/>
    <property type="match status" value="1"/>
</dbReference>
<evidence type="ECO:0000256" key="3">
    <source>
        <dbReference type="ARBA" id="ARBA00022448"/>
    </source>
</evidence>
<evidence type="ECO:0000256" key="4">
    <source>
        <dbReference type="ARBA" id="ARBA00022452"/>
    </source>
</evidence>
<feature type="compositionally biased region" description="Pro residues" evidence="11">
    <location>
        <begin position="10"/>
        <end position="19"/>
    </location>
</feature>
<keyword evidence="9" id="KW-0496">Mitochondrion</keyword>
<dbReference type="Gene3D" id="2.40.160.10">
    <property type="entry name" value="Porin"/>
    <property type="match status" value="1"/>
</dbReference>
<keyword evidence="8" id="KW-0626">Porin</keyword>
<dbReference type="RefSeq" id="XP_028148909.1">
    <property type="nucleotide sequence ID" value="XM_028293108.1"/>
</dbReference>
<proteinExistence type="inferred from homology"/>
<keyword evidence="8" id="KW-0406">Ion transport</keyword>
<evidence type="ECO:0000256" key="9">
    <source>
        <dbReference type="ARBA" id="ARBA00023128"/>
    </source>
</evidence>
<dbReference type="InterPro" id="IPR037930">
    <property type="entry name" value="Tom40"/>
</dbReference>
<dbReference type="GO" id="GO:0005741">
    <property type="term" value="C:mitochondrial outer membrane"/>
    <property type="evidence" value="ECO:0007669"/>
    <property type="project" value="UniProtKB-SubCell"/>
</dbReference>
<keyword evidence="3" id="KW-0813">Transport</keyword>
<reference evidence="12" key="2">
    <citation type="submission" date="2025-05" db="UniProtKB">
        <authorList>
            <consortium name="EnsemblMetazoa"/>
        </authorList>
    </citation>
    <scope>IDENTIFICATION</scope>
</reference>
<evidence type="ECO:0000256" key="5">
    <source>
        <dbReference type="ARBA" id="ARBA00022692"/>
    </source>
</evidence>
<comment type="similarity">
    <text evidence="2">Belongs to the Tom40 family.</text>
</comment>
<evidence type="ECO:0000256" key="10">
    <source>
        <dbReference type="ARBA" id="ARBA00023136"/>
    </source>
</evidence>
<dbReference type="GO" id="GO:0008320">
    <property type="term" value="F:protein transmembrane transporter activity"/>
    <property type="evidence" value="ECO:0007669"/>
    <property type="project" value="InterPro"/>
</dbReference>
<evidence type="ECO:0000256" key="1">
    <source>
        <dbReference type="ARBA" id="ARBA00004374"/>
    </source>
</evidence>
<dbReference type="Proteomes" id="UP001652700">
    <property type="component" value="Unplaced"/>
</dbReference>
<keyword evidence="7" id="KW-0653">Protein transport</keyword>
<evidence type="ECO:0000313" key="14">
    <source>
        <dbReference type="RefSeq" id="XP_028148909.1"/>
    </source>
</evidence>
<keyword evidence="13" id="KW-1185">Reference proteome</keyword>
<dbReference type="OrthoDB" id="19656at2759"/>
<organism evidence="14">
    <name type="scientific">Diabrotica virgifera virgifera</name>
    <name type="common">western corn rootworm</name>
    <dbReference type="NCBI Taxonomy" id="50390"/>
    <lineage>
        <taxon>Eukaryota</taxon>
        <taxon>Metazoa</taxon>
        <taxon>Ecdysozoa</taxon>
        <taxon>Arthropoda</taxon>
        <taxon>Hexapoda</taxon>
        <taxon>Insecta</taxon>
        <taxon>Pterygota</taxon>
        <taxon>Neoptera</taxon>
        <taxon>Endopterygota</taxon>
        <taxon>Coleoptera</taxon>
        <taxon>Polyphaga</taxon>
        <taxon>Cucujiformia</taxon>
        <taxon>Chrysomeloidea</taxon>
        <taxon>Chrysomelidae</taxon>
        <taxon>Galerucinae</taxon>
        <taxon>Diabroticina</taxon>
        <taxon>Diabroticites</taxon>
        <taxon>Diabrotica</taxon>
    </lineage>
</organism>
<dbReference type="AlphaFoldDB" id="A0A6P7GGL5"/>
<comment type="subcellular location">
    <subcellularLocation>
        <location evidence="1">Mitochondrion outer membrane</location>
        <topology evidence="1">Multi-pass membrane protein</topology>
    </subcellularLocation>
</comment>
<dbReference type="InterPro" id="IPR027246">
    <property type="entry name" value="Porin_Euk/Tom40"/>
</dbReference>
<gene>
    <name evidence="14" type="primary">LOC114342305</name>
</gene>
<accession>A0A6P7GGL5</accession>
<protein>
    <submittedName>
        <fullName evidence="14">Mitochondrial import receptor subunit TOM40 homolog 1-like</fullName>
    </submittedName>
</protein>
<reference evidence="14" key="1">
    <citation type="submission" date="2025-04" db="UniProtKB">
        <authorList>
            <consortium name="RefSeq"/>
        </authorList>
    </citation>
    <scope>IDENTIFICATION</scope>
</reference>
<dbReference type="InParanoid" id="A0A6P7GGL5"/>
<keyword evidence="4" id="KW-1134">Transmembrane beta strand</keyword>
<evidence type="ECO:0000313" key="12">
    <source>
        <dbReference type="EnsemblMetazoa" id="XP_050497829.1"/>
    </source>
</evidence>
<sequence length="324" mass="34769">MGNVHAYSSNPPPPPPPSTTFPRKKDTDPAASPPEVIENPGPLEEIHSKCKNVFPTCFEGARVMLTRGLSNHFQISHTINMSSVTPSGYRFGATYVGTKQISPTEAYPILLGDIDPSGNLNATIIHQIQPNLQTKFGAQVQNSKFQVGQLTMNYKGSDYTASCTVANPDVINSSGIVVLHYLQAVTAKLALGTELAYQKGPSIPGGEIALLSAAAKYSTDNAQISGTLGVQGVHLCYYQRASKQLQIGVELEANHRMQEAVASVGYQVDLPKSEVVFKGHIDSNWSVGAVLEKKLTPLPFTLALSGLMNHNKNQFRLGVGILIG</sequence>
<dbReference type="PANTHER" id="PTHR10802">
    <property type="entry name" value="MITOCHONDRIAL IMPORT RECEPTOR SUBUNIT TOM40"/>
    <property type="match status" value="1"/>
</dbReference>
<keyword evidence="5" id="KW-0812">Transmembrane</keyword>
<dbReference type="FunFam" id="2.40.160.10:FF:000005">
    <property type="entry name" value="mitochondrial import receptor subunit TOM40 homolog"/>
    <property type="match status" value="1"/>
</dbReference>
<evidence type="ECO:0000313" key="13">
    <source>
        <dbReference type="Proteomes" id="UP001652700"/>
    </source>
</evidence>
<name>A0A6P7GGL5_DIAVI</name>
<dbReference type="InterPro" id="IPR023614">
    <property type="entry name" value="Porin_dom_sf"/>
</dbReference>
<evidence type="ECO:0000256" key="2">
    <source>
        <dbReference type="ARBA" id="ARBA00010510"/>
    </source>
</evidence>
<evidence type="ECO:0000256" key="11">
    <source>
        <dbReference type="SAM" id="MobiDB-lite"/>
    </source>
</evidence>